<sequence length="247" mass="28478">MTHALRIGRTAISYELRRSATASERRITVTPGHVEVLALTTDDDDAIAGFLDRKRQWLLDTVREMERIAATRHAVPRFMTGSKIPYRGRNMPLTVRRSDAERIEIAYRNGFIVDLPVWAGRETDRLVASELKLWLKQRARRNVKEIAAIYASRFGLQPRSIRVADFATGWGSCGPEGNILINWHLIFAPRKVLEYVVLHELAHLRHRSHGPEFWNLLSIASPDWSASKQWLDRHQHEIVADFLDWKG</sequence>
<accession>A0ABW3HAS6</accession>
<dbReference type="Proteomes" id="UP001596977">
    <property type="component" value="Unassembled WGS sequence"/>
</dbReference>
<dbReference type="InterPro" id="IPR002725">
    <property type="entry name" value="YgjP-like_metallopeptidase"/>
</dbReference>
<dbReference type="Gene3D" id="3.30.2010.10">
    <property type="entry name" value="Metalloproteases ('zincins'), catalytic domain"/>
    <property type="match status" value="1"/>
</dbReference>
<proteinExistence type="predicted"/>
<name>A0ABW3HAS6_9SPHN</name>
<gene>
    <name evidence="2" type="ORF">ACFQ1E_13040</name>
</gene>
<evidence type="ECO:0000313" key="2">
    <source>
        <dbReference type="EMBL" id="MFD0947268.1"/>
    </source>
</evidence>
<comment type="caution">
    <text evidence="2">The sequence shown here is derived from an EMBL/GenBank/DDBJ whole genome shotgun (WGS) entry which is preliminary data.</text>
</comment>
<dbReference type="Pfam" id="PF01863">
    <property type="entry name" value="YgjP-like"/>
    <property type="match status" value="1"/>
</dbReference>
<dbReference type="CDD" id="cd07344">
    <property type="entry name" value="M48_yhfN_like"/>
    <property type="match status" value="1"/>
</dbReference>
<dbReference type="PANTHER" id="PTHR30399">
    <property type="entry name" value="UNCHARACTERIZED PROTEIN YGJP"/>
    <property type="match status" value="1"/>
</dbReference>
<keyword evidence="3" id="KW-1185">Reference proteome</keyword>
<dbReference type="RefSeq" id="WP_264944977.1">
    <property type="nucleotide sequence ID" value="NZ_JAPDRA010000006.1"/>
</dbReference>
<dbReference type="InterPro" id="IPR053136">
    <property type="entry name" value="UTP_pyrophosphatase-like"/>
</dbReference>
<feature type="domain" description="YgjP-like metallopeptidase" evidence="1">
    <location>
        <begin position="26"/>
        <end position="234"/>
    </location>
</feature>
<evidence type="ECO:0000313" key="3">
    <source>
        <dbReference type="Proteomes" id="UP001596977"/>
    </source>
</evidence>
<reference evidence="3" key="1">
    <citation type="journal article" date="2019" name="Int. J. Syst. Evol. Microbiol.">
        <title>The Global Catalogue of Microorganisms (GCM) 10K type strain sequencing project: providing services to taxonomists for standard genome sequencing and annotation.</title>
        <authorList>
            <consortium name="The Broad Institute Genomics Platform"/>
            <consortium name="The Broad Institute Genome Sequencing Center for Infectious Disease"/>
            <person name="Wu L."/>
            <person name="Ma J."/>
        </authorList>
    </citation>
    <scope>NUCLEOTIDE SEQUENCE [LARGE SCALE GENOMIC DNA]</scope>
    <source>
        <strain evidence="3">CCUG 62982</strain>
    </source>
</reference>
<protein>
    <submittedName>
        <fullName evidence="2">M48 family metallopeptidase</fullName>
    </submittedName>
</protein>
<evidence type="ECO:0000259" key="1">
    <source>
        <dbReference type="Pfam" id="PF01863"/>
    </source>
</evidence>
<organism evidence="2 3">
    <name type="scientific">Sphingomonas canadensis</name>
    <dbReference type="NCBI Taxonomy" id="1219257"/>
    <lineage>
        <taxon>Bacteria</taxon>
        <taxon>Pseudomonadati</taxon>
        <taxon>Pseudomonadota</taxon>
        <taxon>Alphaproteobacteria</taxon>
        <taxon>Sphingomonadales</taxon>
        <taxon>Sphingomonadaceae</taxon>
        <taxon>Sphingomonas</taxon>
    </lineage>
</organism>
<dbReference type="PANTHER" id="PTHR30399:SF1">
    <property type="entry name" value="UTP PYROPHOSPHATASE"/>
    <property type="match status" value="1"/>
</dbReference>
<dbReference type="EMBL" id="JBHTJG010000006">
    <property type="protein sequence ID" value="MFD0947268.1"/>
    <property type="molecule type" value="Genomic_DNA"/>
</dbReference>